<dbReference type="PANTHER" id="PTHR14002:SF53">
    <property type="entry name" value="UROMODULIN"/>
    <property type="match status" value="1"/>
</dbReference>
<dbReference type="Pfam" id="PF00100">
    <property type="entry name" value="Zona_pellucida"/>
    <property type="match status" value="1"/>
</dbReference>
<dbReference type="EMBL" id="JAINUG010000003">
    <property type="protein sequence ID" value="KAJ8417873.1"/>
    <property type="molecule type" value="Genomic_DNA"/>
</dbReference>
<keyword evidence="4" id="KW-0472">Membrane</keyword>
<keyword evidence="2 3" id="KW-1015">Disulfide bond</keyword>
<feature type="domain" description="EGF-like" evidence="6">
    <location>
        <begin position="30"/>
        <end position="66"/>
    </location>
</feature>
<comment type="caution">
    <text evidence="3">Lacks conserved residue(s) required for the propagation of feature annotation.</text>
</comment>
<dbReference type="AlphaFoldDB" id="A0AAD7TCP4"/>
<feature type="signal peptide" evidence="5">
    <location>
        <begin position="1"/>
        <end position="32"/>
    </location>
</feature>
<dbReference type="Pfam" id="PF23344">
    <property type="entry name" value="ZP-N"/>
    <property type="match status" value="1"/>
</dbReference>
<dbReference type="SMART" id="SM00241">
    <property type="entry name" value="ZP"/>
    <property type="match status" value="1"/>
</dbReference>
<evidence type="ECO:0000256" key="2">
    <source>
        <dbReference type="ARBA" id="ARBA00023157"/>
    </source>
</evidence>
<reference evidence="8" key="1">
    <citation type="journal article" date="2023" name="Science">
        <title>Genome structures resolve the early diversification of teleost fishes.</title>
        <authorList>
            <person name="Parey E."/>
            <person name="Louis A."/>
            <person name="Montfort J."/>
            <person name="Bouchez O."/>
            <person name="Roques C."/>
            <person name="Iampietro C."/>
            <person name="Lluch J."/>
            <person name="Castinel A."/>
            <person name="Donnadieu C."/>
            <person name="Desvignes T."/>
            <person name="Floi Bucao C."/>
            <person name="Jouanno E."/>
            <person name="Wen M."/>
            <person name="Mejri S."/>
            <person name="Dirks R."/>
            <person name="Jansen H."/>
            <person name="Henkel C."/>
            <person name="Chen W.J."/>
            <person name="Zahm M."/>
            <person name="Cabau C."/>
            <person name="Klopp C."/>
            <person name="Thompson A.W."/>
            <person name="Robinson-Rechavi M."/>
            <person name="Braasch I."/>
            <person name="Lecointre G."/>
            <person name="Bobe J."/>
            <person name="Postlethwait J.H."/>
            <person name="Berthelot C."/>
            <person name="Roest Crollius H."/>
            <person name="Guiguen Y."/>
        </authorList>
    </citation>
    <scope>NUCLEOTIDE SEQUENCE</scope>
    <source>
        <strain evidence="8">NC1722</strain>
    </source>
</reference>
<evidence type="ECO:0000259" key="7">
    <source>
        <dbReference type="PROSITE" id="PS51034"/>
    </source>
</evidence>
<keyword evidence="1 5" id="KW-0732">Signal</keyword>
<organism evidence="8 9">
    <name type="scientific">Aldrovandia affinis</name>
    <dbReference type="NCBI Taxonomy" id="143900"/>
    <lineage>
        <taxon>Eukaryota</taxon>
        <taxon>Metazoa</taxon>
        <taxon>Chordata</taxon>
        <taxon>Craniata</taxon>
        <taxon>Vertebrata</taxon>
        <taxon>Euteleostomi</taxon>
        <taxon>Actinopterygii</taxon>
        <taxon>Neopterygii</taxon>
        <taxon>Teleostei</taxon>
        <taxon>Notacanthiformes</taxon>
        <taxon>Halosauridae</taxon>
        <taxon>Aldrovandia</taxon>
    </lineage>
</organism>
<evidence type="ECO:0000256" key="5">
    <source>
        <dbReference type="SAM" id="SignalP"/>
    </source>
</evidence>
<keyword evidence="4" id="KW-0812">Transmembrane</keyword>
<dbReference type="InterPro" id="IPR000742">
    <property type="entry name" value="EGF"/>
</dbReference>
<dbReference type="PROSITE" id="PS51257">
    <property type="entry name" value="PROKAR_LIPOPROTEIN"/>
    <property type="match status" value="1"/>
</dbReference>
<feature type="disulfide bond" evidence="3">
    <location>
        <begin position="56"/>
        <end position="65"/>
    </location>
</feature>
<dbReference type="PROSITE" id="PS50026">
    <property type="entry name" value="EGF_3"/>
    <property type="match status" value="1"/>
</dbReference>
<keyword evidence="9" id="KW-1185">Reference proteome</keyword>
<dbReference type="PANTHER" id="PTHR14002">
    <property type="entry name" value="ENDOGLIN/TGF-BETA RECEPTOR TYPE III"/>
    <property type="match status" value="1"/>
</dbReference>
<dbReference type="Gene3D" id="2.60.40.3210">
    <property type="entry name" value="Zona pellucida, ZP-N domain"/>
    <property type="match status" value="1"/>
</dbReference>
<feature type="domain" description="ZP" evidence="7">
    <location>
        <begin position="74"/>
        <end position="334"/>
    </location>
</feature>
<evidence type="ECO:0000256" key="1">
    <source>
        <dbReference type="ARBA" id="ARBA00022729"/>
    </source>
</evidence>
<dbReference type="Proteomes" id="UP001221898">
    <property type="component" value="Unassembled WGS sequence"/>
</dbReference>
<evidence type="ECO:0000259" key="6">
    <source>
        <dbReference type="PROSITE" id="PS50026"/>
    </source>
</evidence>
<dbReference type="PROSITE" id="PS51034">
    <property type="entry name" value="ZP_2"/>
    <property type="match status" value="1"/>
</dbReference>
<evidence type="ECO:0000256" key="4">
    <source>
        <dbReference type="SAM" id="Phobius"/>
    </source>
</evidence>
<comment type="caution">
    <text evidence="8">The sequence shown here is derived from an EMBL/GenBank/DDBJ whole genome shotgun (WGS) entry which is preliminary data.</text>
</comment>
<accession>A0AAD7TCP4</accession>
<dbReference type="InterPro" id="IPR042235">
    <property type="entry name" value="ZP-C_dom"/>
</dbReference>
<dbReference type="Gene3D" id="2.60.40.4100">
    <property type="entry name" value="Zona pellucida, ZP-C domain"/>
    <property type="match status" value="1"/>
</dbReference>
<dbReference type="PROSITE" id="PS00022">
    <property type="entry name" value="EGF_1"/>
    <property type="match status" value="1"/>
</dbReference>
<evidence type="ECO:0000313" key="9">
    <source>
        <dbReference type="Proteomes" id="UP001221898"/>
    </source>
</evidence>
<keyword evidence="3" id="KW-0245">EGF-like domain</keyword>
<dbReference type="InterPro" id="IPR055355">
    <property type="entry name" value="ZP-C"/>
</dbReference>
<feature type="chain" id="PRO_5041949488" evidence="5">
    <location>
        <begin position="33"/>
        <end position="400"/>
    </location>
</feature>
<evidence type="ECO:0000313" key="8">
    <source>
        <dbReference type="EMBL" id="KAJ8417873.1"/>
    </source>
</evidence>
<keyword evidence="4" id="KW-1133">Transmembrane helix</keyword>
<dbReference type="InterPro" id="IPR001507">
    <property type="entry name" value="ZP_dom"/>
</dbReference>
<protein>
    <submittedName>
        <fullName evidence="8">Uncharacterized protein</fullName>
    </submittedName>
</protein>
<sequence length="400" mass="45252">MNKYDTEMASKTFKVRLALLLVLLYACECTHGACDVTLCSDSDRCLLSADKRNCKCAAEYYGDLCDKVATSQVLCGKDYITIMVVEDFFKYYNVKLQSLHLGNETCGARQDTIDGVSYYIVRTTKEQYDYCGGKPLQKNITHVEYSLTLVSDPEVEGYILRDPTIRIEYKCIYPYFRRISLQFPIVPASSEAVMRVNELDATVMMSLYKDNTFEEAFASSPVLQLRDKVYVEIRVTDPEDYFHIGVNECWATQTSNPSKTEGSSHMLLLNGCVEDDTVQLLNVTEPLEGVRYSFDMFRFVGWPHDLYLHCTVRLCPPEEAKLCVPECKAKAKREVITGDPAEGLLTYGPIRLEALERPESNLLLTLVLPVGGIWIIGVFLLILIAFIKGGNKRIARISRS</sequence>
<name>A0AAD7TCP4_9TELE</name>
<evidence type="ECO:0000256" key="3">
    <source>
        <dbReference type="PROSITE-ProRule" id="PRU00076"/>
    </source>
</evidence>
<feature type="transmembrane region" description="Helical" evidence="4">
    <location>
        <begin position="362"/>
        <end position="387"/>
    </location>
</feature>
<proteinExistence type="predicted"/>
<dbReference type="InterPro" id="IPR055356">
    <property type="entry name" value="ZP-N"/>
</dbReference>
<gene>
    <name evidence="8" type="ORF">AAFF_G00227160</name>
</gene>